<dbReference type="AlphaFoldDB" id="A0ABD2NZF2"/>
<dbReference type="PROSITE" id="PS51873">
    <property type="entry name" value="TRIAD"/>
    <property type="match status" value="1"/>
</dbReference>
<dbReference type="Gene3D" id="3.30.40.10">
    <property type="entry name" value="Zinc/RING finger domain, C3HC4 (zinc finger)"/>
    <property type="match status" value="1"/>
</dbReference>
<evidence type="ECO:0000313" key="10">
    <source>
        <dbReference type="Proteomes" id="UP001516400"/>
    </source>
</evidence>
<feature type="non-terminal residue" evidence="9">
    <location>
        <position position="196"/>
    </location>
</feature>
<feature type="domain" description="RING-type" evidence="8">
    <location>
        <begin position="35"/>
        <end position="196"/>
    </location>
</feature>
<comment type="caution">
    <text evidence="9">The sequence shown here is derived from an EMBL/GenBank/DDBJ whole genome shotgun (WGS) entry which is preliminary data.</text>
</comment>
<evidence type="ECO:0000256" key="3">
    <source>
        <dbReference type="ARBA" id="ARBA00022723"/>
    </source>
</evidence>
<keyword evidence="10" id="KW-1185">Reference proteome</keyword>
<evidence type="ECO:0000259" key="8">
    <source>
        <dbReference type="PROSITE" id="PS51873"/>
    </source>
</evidence>
<proteinExistence type="predicted"/>
<dbReference type="PANTHER" id="PTHR22770:SF47">
    <property type="entry name" value="E3 UBIQUITIN-PROTEIN LIGASE RNF216"/>
    <property type="match status" value="1"/>
</dbReference>
<name>A0ABD2NZF2_9CUCU</name>
<dbReference type="GO" id="GO:0008270">
    <property type="term" value="F:zinc ion binding"/>
    <property type="evidence" value="ECO:0007669"/>
    <property type="project" value="UniProtKB-KW"/>
</dbReference>
<dbReference type="InterPro" id="IPR013083">
    <property type="entry name" value="Znf_RING/FYVE/PHD"/>
</dbReference>
<keyword evidence="5" id="KW-0863">Zinc-finger</keyword>
<reference evidence="9 10" key="1">
    <citation type="journal article" date="2021" name="BMC Biol.">
        <title>Horizontally acquired antibacterial genes associated with adaptive radiation of ladybird beetles.</title>
        <authorList>
            <person name="Li H.S."/>
            <person name="Tang X.F."/>
            <person name="Huang Y.H."/>
            <person name="Xu Z.Y."/>
            <person name="Chen M.L."/>
            <person name="Du X.Y."/>
            <person name="Qiu B.Y."/>
            <person name="Chen P.T."/>
            <person name="Zhang W."/>
            <person name="Slipinski A."/>
            <person name="Escalona H.E."/>
            <person name="Waterhouse R.M."/>
            <person name="Zwick A."/>
            <person name="Pang H."/>
        </authorList>
    </citation>
    <scope>NUCLEOTIDE SEQUENCE [LARGE SCALE GENOMIC DNA]</scope>
    <source>
        <strain evidence="9">SYSU2018</strain>
    </source>
</reference>
<evidence type="ECO:0000256" key="7">
    <source>
        <dbReference type="ARBA" id="ARBA00022833"/>
    </source>
</evidence>
<dbReference type="GO" id="GO:0016740">
    <property type="term" value="F:transferase activity"/>
    <property type="evidence" value="ECO:0007669"/>
    <property type="project" value="UniProtKB-KW"/>
</dbReference>
<accession>A0ABD2NZF2</accession>
<keyword evidence="7" id="KW-0862">Zinc</keyword>
<evidence type="ECO:0000256" key="5">
    <source>
        <dbReference type="ARBA" id="ARBA00022771"/>
    </source>
</evidence>
<gene>
    <name evidence="9" type="ORF">HHI36_018251</name>
</gene>
<keyword evidence="6" id="KW-0833">Ubl conjugation pathway</keyword>
<dbReference type="SUPFAM" id="SSF57850">
    <property type="entry name" value="RING/U-box"/>
    <property type="match status" value="1"/>
</dbReference>
<evidence type="ECO:0000256" key="2">
    <source>
        <dbReference type="ARBA" id="ARBA00022679"/>
    </source>
</evidence>
<dbReference type="CDD" id="cd20339">
    <property type="entry name" value="BRcat_RBR_RNF216"/>
    <property type="match status" value="1"/>
</dbReference>
<keyword evidence="2" id="KW-0808">Transferase</keyword>
<comment type="pathway">
    <text evidence="1">Protein modification; protein ubiquitination.</text>
</comment>
<dbReference type="Proteomes" id="UP001516400">
    <property type="component" value="Unassembled WGS sequence"/>
</dbReference>
<dbReference type="EMBL" id="JABFTP020000165">
    <property type="protein sequence ID" value="KAL3284083.1"/>
    <property type="molecule type" value="Genomic_DNA"/>
</dbReference>
<evidence type="ECO:0000256" key="1">
    <source>
        <dbReference type="ARBA" id="ARBA00004906"/>
    </source>
</evidence>
<evidence type="ECO:0000256" key="6">
    <source>
        <dbReference type="ARBA" id="ARBA00022786"/>
    </source>
</evidence>
<dbReference type="InterPro" id="IPR047545">
    <property type="entry name" value="BRcat_RBR_RNF216"/>
</dbReference>
<dbReference type="InterPro" id="IPR051628">
    <property type="entry name" value="LUBAC_E3_Ligases"/>
</dbReference>
<keyword evidence="3" id="KW-0479">Metal-binding</keyword>
<evidence type="ECO:0000256" key="4">
    <source>
        <dbReference type="ARBA" id="ARBA00022737"/>
    </source>
</evidence>
<dbReference type="InterPro" id="IPR044066">
    <property type="entry name" value="TRIAD_supradom"/>
</dbReference>
<dbReference type="PANTHER" id="PTHR22770">
    <property type="entry name" value="UBIQUITIN CONJUGATING ENZYME 7 INTERACTING PROTEIN-RELATED"/>
    <property type="match status" value="1"/>
</dbReference>
<sequence>MDLAFIEHEAEIIKYVTQLKEQELEERLQAKNAGLMLTCNCCYDDEIMPKDSHTCSNNCVFCKQCIIKSTEVAFGEGKLDFPCLGDCGSTFSLETLKVVLPPNLFSKIAQKKAVAEVKAAGIENLEFCPFCDFATIPHGPPETYKIFTCQNPDCLKETCRLCKEASHVPLRCDEVEKDADVKNRVYIENKMTEALL</sequence>
<protein>
    <recommendedName>
        <fullName evidence="8">RING-type domain-containing protein</fullName>
    </recommendedName>
</protein>
<keyword evidence="4" id="KW-0677">Repeat</keyword>
<evidence type="ECO:0000313" key="9">
    <source>
        <dbReference type="EMBL" id="KAL3284083.1"/>
    </source>
</evidence>
<organism evidence="9 10">
    <name type="scientific">Cryptolaemus montrouzieri</name>
    <dbReference type="NCBI Taxonomy" id="559131"/>
    <lineage>
        <taxon>Eukaryota</taxon>
        <taxon>Metazoa</taxon>
        <taxon>Ecdysozoa</taxon>
        <taxon>Arthropoda</taxon>
        <taxon>Hexapoda</taxon>
        <taxon>Insecta</taxon>
        <taxon>Pterygota</taxon>
        <taxon>Neoptera</taxon>
        <taxon>Endopterygota</taxon>
        <taxon>Coleoptera</taxon>
        <taxon>Polyphaga</taxon>
        <taxon>Cucujiformia</taxon>
        <taxon>Coccinelloidea</taxon>
        <taxon>Coccinellidae</taxon>
        <taxon>Scymninae</taxon>
        <taxon>Scymnini</taxon>
        <taxon>Cryptolaemus</taxon>
    </lineage>
</organism>